<evidence type="ECO:0000313" key="2">
    <source>
        <dbReference type="RefSeq" id="XP_075100706.1"/>
    </source>
</evidence>
<dbReference type="RefSeq" id="XP_075100706.1">
    <property type="nucleotide sequence ID" value="XM_075244605.1"/>
</dbReference>
<reference evidence="2" key="2">
    <citation type="submission" date="2025-08" db="UniProtKB">
        <authorList>
            <consortium name="RefSeq"/>
        </authorList>
    </citation>
    <scope>IDENTIFICATION</scope>
    <source>
        <tissue evidence="2">Leaf</tissue>
    </source>
</reference>
<accession>A0AC58TU10</accession>
<evidence type="ECO:0000313" key="1">
    <source>
        <dbReference type="Proteomes" id="UP000790787"/>
    </source>
</evidence>
<organism evidence="1 2">
    <name type="scientific">Nicotiana tabacum</name>
    <name type="common">Common tobacco</name>
    <dbReference type="NCBI Taxonomy" id="4097"/>
    <lineage>
        <taxon>Eukaryota</taxon>
        <taxon>Viridiplantae</taxon>
        <taxon>Streptophyta</taxon>
        <taxon>Embryophyta</taxon>
        <taxon>Tracheophyta</taxon>
        <taxon>Spermatophyta</taxon>
        <taxon>Magnoliopsida</taxon>
        <taxon>eudicotyledons</taxon>
        <taxon>Gunneridae</taxon>
        <taxon>Pentapetalae</taxon>
        <taxon>asterids</taxon>
        <taxon>lamiids</taxon>
        <taxon>Solanales</taxon>
        <taxon>Solanaceae</taxon>
        <taxon>Nicotianoideae</taxon>
        <taxon>Nicotianeae</taxon>
        <taxon>Nicotiana</taxon>
    </lineage>
</organism>
<gene>
    <name evidence="2" type="primary">LOC142176591</name>
</gene>
<reference evidence="1" key="1">
    <citation type="journal article" date="2014" name="Nat. Commun.">
        <title>The tobacco genome sequence and its comparison with those of tomato and potato.</title>
        <authorList>
            <person name="Sierro N."/>
            <person name="Battey J.N."/>
            <person name="Ouadi S."/>
            <person name="Bakaher N."/>
            <person name="Bovet L."/>
            <person name="Willig A."/>
            <person name="Goepfert S."/>
            <person name="Peitsch M.C."/>
            <person name="Ivanov N.V."/>
        </authorList>
    </citation>
    <scope>NUCLEOTIDE SEQUENCE [LARGE SCALE GENOMIC DNA]</scope>
</reference>
<dbReference type="Proteomes" id="UP000790787">
    <property type="component" value="Chromosome 3"/>
</dbReference>
<keyword evidence="1" id="KW-1185">Reference proteome</keyword>
<proteinExistence type="predicted"/>
<name>A0AC58TU10_TOBAC</name>
<sequence length="194" mass="21951">MNIVRPLSSALGKVRFRIPKEIACDNGPQFIGTKVTKFFEDLKIKRITSSPYHPSANGQAKSMNKVIIQNLKKILEVTKGKWLEELPGVLWEYRTTAKSSMGETPFSLVYGAEALNPVEIGELTLRYFQANEEANNEAMLVNLKLLDEPRDLAHIKMFLSQLRNGKHTTKEVPTAIGRPFNDKAHKRGTTWTVR</sequence>
<protein>
    <submittedName>
        <fullName evidence="2">Uncharacterized protein LOC142176591</fullName>
    </submittedName>
</protein>